<accession>A0ABQ9NQP6</accession>
<evidence type="ECO:0000313" key="1">
    <source>
        <dbReference type="EMBL" id="KAJ9662008.1"/>
    </source>
</evidence>
<organism evidence="1 2">
    <name type="scientific">Coniosporium apollinis</name>
    <dbReference type="NCBI Taxonomy" id="61459"/>
    <lineage>
        <taxon>Eukaryota</taxon>
        <taxon>Fungi</taxon>
        <taxon>Dikarya</taxon>
        <taxon>Ascomycota</taxon>
        <taxon>Pezizomycotina</taxon>
        <taxon>Dothideomycetes</taxon>
        <taxon>Dothideomycetes incertae sedis</taxon>
        <taxon>Coniosporium</taxon>
    </lineage>
</organism>
<dbReference type="EMBL" id="JAPDRL010000053">
    <property type="protein sequence ID" value="KAJ9662008.1"/>
    <property type="molecule type" value="Genomic_DNA"/>
</dbReference>
<gene>
    <name evidence="1" type="ORF">H2201_006297</name>
</gene>
<evidence type="ECO:0000313" key="2">
    <source>
        <dbReference type="Proteomes" id="UP001172684"/>
    </source>
</evidence>
<name>A0ABQ9NQP6_9PEZI</name>
<keyword evidence="2" id="KW-1185">Reference proteome</keyword>
<dbReference type="Proteomes" id="UP001172684">
    <property type="component" value="Unassembled WGS sequence"/>
</dbReference>
<proteinExistence type="predicted"/>
<reference evidence="1" key="1">
    <citation type="submission" date="2022-10" db="EMBL/GenBank/DDBJ databases">
        <title>Culturing micro-colonial fungi from biological soil crusts in the Mojave desert and describing Neophaeococcomyces mojavensis, and introducing the new genera and species Taxawa tesnikishii.</title>
        <authorList>
            <person name="Kurbessoian T."/>
            <person name="Stajich J.E."/>
        </authorList>
    </citation>
    <scope>NUCLEOTIDE SEQUENCE</scope>
    <source>
        <strain evidence="1">TK_1</strain>
    </source>
</reference>
<comment type="caution">
    <text evidence="1">The sequence shown here is derived from an EMBL/GenBank/DDBJ whole genome shotgun (WGS) entry which is preliminary data.</text>
</comment>
<protein>
    <submittedName>
        <fullName evidence="1">Uncharacterized protein</fullName>
    </submittedName>
</protein>
<sequence>MPLFPHEDVAALEKSEAFQMLRGYLAETSENSFCSSHESTDHSALEAWVLQRDIIHALITPVVQLYNRATALAQAALCSVSPDDLELAFRGDGRSAFLFLQCLLSDEEDWCYTCGCPACAVLNTLSTESTLRIAITATLISSSSEPASNTASKRSRSSSSTTSLPSFAFFLPTLQRAVENDTFWGPYFWEHIFARAQLLETGIHALITQCADLTILVTSPTASTFTSPLSSPVRQRRKFSTPMSSIPLLTITEADSNASVEDADTAATGSSLRIRKSTFSRRQLRLCREEQELLERLVRQCWGAVVLSNALSSEQRDAVRAVVRGQRRMPPQGWRRRSLTCP</sequence>